<dbReference type="Proteomes" id="UP000593567">
    <property type="component" value="Unassembled WGS sequence"/>
</dbReference>
<dbReference type="AlphaFoldDB" id="A0A7J7IYL2"/>
<dbReference type="InterPro" id="IPR013320">
    <property type="entry name" value="ConA-like_dom_sf"/>
</dbReference>
<dbReference type="Gene3D" id="2.60.120.200">
    <property type="match status" value="1"/>
</dbReference>
<accession>A0A7J7IYL2</accession>
<name>A0A7J7IYL2_BUGNE</name>
<dbReference type="SUPFAM" id="SSF49899">
    <property type="entry name" value="Concanavalin A-like lectins/glucanases"/>
    <property type="match status" value="1"/>
</dbReference>
<proteinExistence type="predicted"/>
<sequence length="418" mass="44928">MVTIASEKIVTTAFKMQVGVNGHLQQVVVVAQRCVVLAIKLMLERLYWQHNDTNSEYDLTCSATTEYKLISATNCVRTKFCGGRYRLDYLTQFSNALSTSTPGGTATGATAIQIVPATDPVRAGPLTAAYLDGSSSITFPSGNEYLDLQLFGTISILFQSNQASQTAVVVGYNGGSGLGFTLNSGSLVFTYPCTGADITESVAVPNNEWVFAAATYSATTSGPTGESGANVEVFVARQDGSVLLTQTYTSTCTATIAGQLVAGNGLVGYLSCLGVEEEAVDYDGLVQKRAVCMGNWKMMFKASSLVPTVDDRSWDDLWIDGSFVNDDDSAALLTQPTSVYKSADANTWDDNSNFNQMALGLFDRLGGILGFIIFDTSHMTGMTSKARRETFMAPNRIIVASPWMTSTQIHSRHQLIQL</sequence>
<protein>
    <submittedName>
        <fullName evidence="1">Uncharacterized protein</fullName>
    </submittedName>
</protein>
<organism evidence="1 2">
    <name type="scientific">Bugula neritina</name>
    <name type="common">Brown bryozoan</name>
    <name type="synonym">Sertularia neritina</name>
    <dbReference type="NCBI Taxonomy" id="10212"/>
    <lineage>
        <taxon>Eukaryota</taxon>
        <taxon>Metazoa</taxon>
        <taxon>Spiralia</taxon>
        <taxon>Lophotrochozoa</taxon>
        <taxon>Bryozoa</taxon>
        <taxon>Gymnolaemata</taxon>
        <taxon>Cheilostomatida</taxon>
        <taxon>Flustrina</taxon>
        <taxon>Buguloidea</taxon>
        <taxon>Bugulidae</taxon>
        <taxon>Bugula</taxon>
    </lineage>
</organism>
<dbReference type="EMBL" id="VXIV02003259">
    <property type="protein sequence ID" value="KAF6019002.1"/>
    <property type="molecule type" value="Genomic_DNA"/>
</dbReference>
<keyword evidence="2" id="KW-1185">Reference proteome</keyword>
<gene>
    <name evidence="1" type="ORF">EB796_022678</name>
</gene>
<comment type="caution">
    <text evidence="1">The sequence shown here is derived from an EMBL/GenBank/DDBJ whole genome shotgun (WGS) entry which is preliminary data.</text>
</comment>
<reference evidence="1" key="1">
    <citation type="submission" date="2020-06" db="EMBL/GenBank/DDBJ databases">
        <title>Draft genome of Bugula neritina, a colonial animal packing powerful symbionts and potential medicines.</title>
        <authorList>
            <person name="Rayko M."/>
        </authorList>
    </citation>
    <scope>NUCLEOTIDE SEQUENCE [LARGE SCALE GENOMIC DNA]</scope>
    <source>
        <strain evidence="1">Kwan_BN1</strain>
    </source>
</reference>
<evidence type="ECO:0000313" key="2">
    <source>
        <dbReference type="Proteomes" id="UP000593567"/>
    </source>
</evidence>
<evidence type="ECO:0000313" key="1">
    <source>
        <dbReference type="EMBL" id="KAF6019002.1"/>
    </source>
</evidence>